<dbReference type="EMBL" id="CP031320">
    <property type="protein sequence ID" value="AXK32263.1"/>
    <property type="molecule type" value="Genomic_DNA"/>
</dbReference>
<dbReference type="Proteomes" id="UP000254425">
    <property type="component" value="Chromosome"/>
</dbReference>
<evidence type="ECO:0000313" key="1">
    <source>
        <dbReference type="EMBL" id="AXK32263.1"/>
    </source>
</evidence>
<name>A0A345XKU7_9ACTN</name>
<evidence type="ECO:0000313" key="2">
    <source>
        <dbReference type="Proteomes" id="UP000254425"/>
    </source>
</evidence>
<dbReference type="AlphaFoldDB" id="A0A345XKU7"/>
<gene>
    <name evidence="1" type="ORF">DVA86_05930</name>
</gene>
<proteinExistence type="predicted"/>
<accession>A0A345XKU7</accession>
<keyword evidence="2" id="KW-1185">Reference proteome</keyword>
<dbReference type="KEGG" id="sarm:DVA86_05930"/>
<sequence length="70" mass="7353">MPEEVEAEVADEIAGEAGAEEVTPMAFSTFITTPAFQSGLRRGRAPISSNVPAFGAHGCMRGGARREGWS</sequence>
<organism evidence="1 2">
    <name type="scientific">Streptomyces armeniacus</name>
    <dbReference type="NCBI Taxonomy" id="83291"/>
    <lineage>
        <taxon>Bacteria</taxon>
        <taxon>Bacillati</taxon>
        <taxon>Actinomycetota</taxon>
        <taxon>Actinomycetes</taxon>
        <taxon>Kitasatosporales</taxon>
        <taxon>Streptomycetaceae</taxon>
        <taxon>Streptomyces</taxon>
    </lineage>
</organism>
<protein>
    <submittedName>
        <fullName evidence="1">Uncharacterized protein</fullName>
    </submittedName>
</protein>
<reference evidence="1 2" key="1">
    <citation type="submission" date="2018-07" db="EMBL/GenBank/DDBJ databases">
        <title>Draft genome of the type strain Streptomyces armeniacus ATCC 15676.</title>
        <authorList>
            <person name="Labana P."/>
            <person name="Gosse J.T."/>
            <person name="Boddy C.N."/>
        </authorList>
    </citation>
    <scope>NUCLEOTIDE SEQUENCE [LARGE SCALE GENOMIC DNA]</scope>
    <source>
        <strain evidence="1 2">ATCC 15676</strain>
    </source>
</reference>